<dbReference type="InterPro" id="IPR055363">
    <property type="entry name" value="PTHB1_hp_dom"/>
</dbReference>
<dbReference type="PANTHER" id="PTHR20991">
    <property type="entry name" value="PARATHYROID HORMONE-RESPONSIVE B1 GENE"/>
    <property type="match status" value="1"/>
</dbReference>
<dbReference type="PANTHER" id="PTHR20991:SF0">
    <property type="entry name" value="PROTEIN PTHB1"/>
    <property type="match status" value="1"/>
</dbReference>
<dbReference type="InterPro" id="IPR055362">
    <property type="entry name" value="PTHB1_pf_dom"/>
</dbReference>
<evidence type="ECO:0000313" key="6">
    <source>
        <dbReference type="Proteomes" id="UP000694680"/>
    </source>
</evidence>
<proteinExistence type="predicted"/>
<feature type="domain" description="PTHB1 N-terminal" evidence="1">
    <location>
        <begin position="1"/>
        <end position="363"/>
    </location>
</feature>
<reference evidence="5" key="2">
    <citation type="submission" date="2025-08" db="UniProtKB">
        <authorList>
            <consortium name="Ensembl"/>
        </authorList>
    </citation>
    <scope>IDENTIFICATION</scope>
</reference>
<evidence type="ECO:0000259" key="3">
    <source>
        <dbReference type="Pfam" id="PF23338"/>
    </source>
</evidence>
<reference evidence="5" key="3">
    <citation type="submission" date="2025-09" db="UniProtKB">
        <authorList>
            <consortium name="Ensembl"/>
        </authorList>
    </citation>
    <scope>IDENTIFICATION</scope>
</reference>
<feature type="domain" description="PTHB1 platform" evidence="2">
    <location>
        <begin position="482"/>
        <end position="591"/>
    </location>
</feature>
<evidence type="ECO:0000259" key="1">
    <source>
        <dbReference type="Pfam" id="PF14727"/>
    </source>
</evidence>
<evidence type="ECO:0000259" key="2">
    <source>
        <dbReference type="Pfam" id="PF23337"/>
    </source>
</evidence>
<dbReference type="GO" id="GO:0060271">
    <property type="term" value="P:cilium assembly"/>
    <property type="evidence" value="ECO:0007669"/>
    <property type="project" value="TreeGrafter"/>
</dbReference>
<dbReference type="Pfam" id="PF23338">
    <property type="entry name" value="PTHB1_hp"/>
    <property type="match status" value="1"/>
</dbReference>
<dbReference type="Pfam" id="PF23339">
    <property type="entry name" value="PTHB1_CtH"/>
    <property type="match status" value="1"/>
</dbReference>
<feature type="domain" description="PTHB1 C-terminal helix bundle" evidence="4">
    <location>
        <begin position="698"/>
        <end position="777"/>
    </location>
</feature>
<evidence type="ECO:0000313" key="5">
    <source>
        <dbReference type="Ensembl" id="ENSGWIP00000042201.1"/>
    </source>
</evidence>
<gene>
    <name evidence="5" type="primary">bbs9</name>
</gene>
<protein>
    <recommendedName>
        <fullName evidence="7">Bardet-Biedl syndrome 9</fullName>
    </recommendedName>
</protein>
<dbReference type="Proteomes" id="UP000694680">
    <property type="component" value="Chromosome 16"/>
</dbReference>
<dbReference type="InterPro" id="IPR055364">
    <property type="entry name" value="PTHB1_CtH_dom"/>
</dbReference>
<dbReference type="Pfam" id="PF14727">
    <property type="entry name" value="PHTB1_N"/>
    <property type="match status" value="1"/>
</dbReference>
<dbReference type="InterPro" id="IPR026511">
    <property type="entry name" value="PTHB1"/>
</dbReference>
<name>A0A8C5H9A4_GOUWI</name>
<accession>A0A8C5H9A4</accession>
<organism evidence="5 6">
    <name type="scientific">Gouania willdenowi</name>
    <name type="common">Blunt-snouted clingfish</name>
    <name type="synonym">Lepadogaster willdenowi</name>
    <dbReference type="NCBI Taxonomy" id="441366"/>
    <lineage>
        <taxon>Eukaryota</taxon>
        <taxon>Metazoa</taxon>
        <taxon>Chordata</taxon>
        <taxon>Craniata</taxon>
        <taxon>Vertebrata</taxon>
        <taxon>Euteleostomi</taxon>
        <taxon>Actinopterygii</taxon>
        <taxon>Neopterygii</taxon>
        <taxon>Teleostei</taxon>
        <taxon>Neoteleostei</taxon>
        <taxon>Acanthomorphata</taxon>
        <taxon>Ovalentaria</taxon>
        <taxon>Blenniimorphae</taxon>
        <taxon>Blenniiformes</taxon>
        <taxon>Gobiesocoidei</taxon>
        <taxon>Gobiesocidae</taxon>
        <taxon>Gobiesocinae</taxon>
        <taxon>Gouania</taxon>
    </lineage>
</organism>
<dbReference type="GO" id="GO:0016020">
    <property type="term" value="C:membrane"/>
    <property type="evidence" value="ECO:0007669"/>
    <property type="project" value="TreeGrafter"/>
</dbReference>
<evidence type="ECO:0008006" key="7">
    <source>
        <dbReference type="Google" id="ProtNLM"/>
    </source>
</evidence>
<keyword evidence="6" id="KW-1185">Reference proteome</keyword>
<sequence length="805" mass="89559">MSLFKARDWWSAALGEGEEFDQGCLCVGDVDNSGSGHDKVVVGSYMGMLRIFSPHNSKSSEGGLADVQLLEVQFQNAIIQVEVGKFVSCSELLHLAVLHPRKLSVYSVSGTAGNVEHGDQYQLKLVYEHNLQRTACNMTYGTFGGVTGHHSLCIQSMDGMLMFFEQDSYSFGRFLPGFLLPGPLVYNPRTDTFLTVSSARQLECYKYETLAVATDAESRQDPDLPLKTGGKRLMPDWSLVLGEHALDISVPFFSHSSFHIFVLGERNLYCLRDNGQIRLMKKLEFNPSCFLPYTSVTDGTTNLLLGNHTNMLLVYQDVTLKWAAQLPFVPVALRVANFPELKGVVVSLSSDGHLLCSYMGTDPSFFSTPKVDAREADYEQVDAEMKKLQKFIREASRTQDILPKTDAEEDMSVKVSVFPNMDSPSVHATRVVQASKMTVTVQPPLAVTQDQFLLEPMGIFLFEHVYIFSGVPRVLQSRFSLPLALVCVQSSPAKTTKFKITVDTNQPPVDLNSIFKGNEFSAQSEDKDGNSLAFQFLSGAVVTVLASKTSQRYRIQSDSFENMWLVVKELVQRFDQHFSKLGIKDFKKSFSGPMPLQEYFLAVDHHFQLRVSAQQYQDLLSERAIQFRAIQRRLLTRFKDKTPAPLQNLDTLLDATYSQVISLAEAAEENQALLQEAFVQLRSSTHLLVLLLSLWQNLTPDQTSILEATLLPLLQDTPQLGWEESCDAAVSHLLRSCLSRSPKDQATSLAQTGGPVLGLPRDTVRLKKHITLLCDRIAKGGRLTLASEANVQVPAQVQNLAAPGE</sequence>
<feature type="domain" description="PTHB1 hairpin" evidence="3">
    <location>
        <begin position="593"/>
        <end position="696"/>
    </location>
</feature>
<dbReference type="InterPro" id="IPR028073">
    <property type="entry name" value="PHTB1_N_dom"/>
</dbReference>
<dbReference type="Ensembl" id="ENSGWIT00000045802.1">
    <property type="protein sequence ID" value="ENSGWIP00000042201.1"/>
    <property type="gene ID" value="ENSGWIG00000021169.1"/>
</dbReference>
<dbReference type="Pfam" id="PF23337">
    <property type="entry name" value="PTHB1_pf"/>
    <property type="match status" value="1"/>
</dbReference>
<reference evidence="5" key="1">
    <citation type="submission" date="2020-06" db="EMBL/GenBank/DDBJ databases">
        <authorList>
            <consortium name="Wellcome Sanger Institute Data Sharing"/>
        </authorList>
    </citation>
    <scope>NUCLEOTIDE SEQUENCE [LARGE SCALE GENOMIC DNA]</scope>
</reference>
<dbReference type="GO" id="GO:0034464">
    <property type="term" value="C:BBSome"/>
    <property type="evidence" value="ECO:0007669"/>
    <property type="project" value="InterPro"/>
</dbReference>
<dbReference type="AlphaFoldDB" id="A0A8C5H9A4"/>
<evidence type="ECO:0000259" key="4">
    <source>
        <dbReference type="Pfam" id="PF23339"/>
    </source>
</evidence>